<evidence type="ECO:0000259" key="11">
    <source>
        <dbReference type="Pfam" id="PF01996"/>
    </source>
</evidence>
<reference evidence="12" key="1">
    <citation type="submission" date="2020-05" db="EMBL/GenBank/DDBJ databases">
        <authorList>
            <person name="Chiriac C."/>
            <person name="Salcher M."/>
            <person name="Ghai R."/>
            <person name="Kavagutti S V."/>
        </authorList>
    </citation>
    <scope>NUCLEOTIDE SEQUENCE</scope>
</reference>
<dbReference type="Gene3D" id="3.30.1330.100">
    <property type="entry name" value="CofE-like"/>
    <property type="match status" value="2"/>
</dbReference>
<dbReference type="NCBIfam" id="TIGR01916">
    <property type="entry name" value="F420_cofE"/>
    <property type="match status" value="1"/>
</dbReference>
<dbReference type="EMBL" id="CAEZSO010000135">
    <property type="protein sequence ID" value="CAB4546194.1"/>
    <property type="molecule type" value="Genomic_DNA"/>
</dbReference>
<protein>
    <submittedName>
        <fullName evidence="12">Unannotated protein</fullName>
    </submittedName>
</protein>
<dbReference type="InterPro" id="IPR002847">
    <property type="entry name" value="F420-0_gamma-glut_ligase-dom"/>
</dbReference>
<dbReference type="InterPro" id="IPR008225">
    <property type="entry name" value="F420-0_g-glutamyl_ligase"/>
</dbReference>
<dbReference type="NCBIfam" id="TIGR03553">
    <property type="entry name" value="F420_FbiB_CTERM"/>
    <property type="match status" value="1"/>
</dbReference>
<evidence type="ECO:0000256" key="4">
    <source>
        <dbReference type="ARBA" id="ARBA00022842"/>
    </source>
</evidence>
<proteinExistence type="predicted"/>
<dbReference type="InterPro" id="IPR029479">
    <property type="entry name" value="Nitroreductase"/>
</dbReference>
<keyword evidence="5" id="KW-0630">Potassium</keyword>
<evidence type="ECO:0000256" key="6">
    <source>
        <dbReference type="ARBA" id="ARBA00023002"/>
    </source>
</evidence>
<keyword evidence="4" id="KW-0460">Magnesium</keyword>
<dbReference type="PANTHER" id="PTHR47917">
    <property type="match status" value="1"/>
</dbReference>
<evidence type="ECO:0000256" key="9">
    <source>
        <dbReference type="ARBA" id="ARBA00023268"/>
    </source>
</evidence>
<keyword evidence="8" id="KW-0464">Manganese</keyword>
<dbReference type="SUPFAM" id="SSF144010">
    <property type="entry name" value="CofE-like"/>
    <property type="match status" value="1"/>
</dbReference>
<keyword evidence="6" id="KW-0560">Oxidoreductase</keyword>
<organism evidence="12">
    <name type="scientific">freshwater metagenome</name>
    <dbReference type="NCBI Taxonomy" id="449393"/>
    <lineage>
        <taxon>unclassified sequences</taxon>
        <taxon>metagenomes</taxon>
        <taxon>ecological metagenomes</taxon>
    </lineage>
</organism>
<accession>A0A6J6C556</accession>
<keyword evidence="9" id="KW-0511">Multifunctional enzyme</keyword>
<dbReference type="CDD" id="cd20607">
    <property type="entry name" value="FbiB_C-like"/>
    <property type="match status" value="1"/>
</dbReference>
<evidence type="ECO:0000256" key="7">
    <source>
        <dbReference type="ARBA" id="ARBA00023134"/>
    </source>
</evidence>
<dbReference type="GO" id="GO:0005525">
    <property type="term" value="F:GTP binding"/>
    <property type="evidence" value="ECO:0007669"/>
    <property type="project" value="UniProtKB-KW"/>
</dbReference>
<sequence length="436" mass="47064">MTGIEVFALEGIGEVTPDTDLIAVIEQAYANYQPQDGDVLVVTSKIVSKAESRILPAGDRDAAITAESFGEVATNGPTRIVRTRHGFVMAAAGVDASNTAADTILLLPLDPDATARQLRAGLQARLGVTLGVIISDTFGRPWREGLTDNAIGVAGVRVLHDHRGELDAQGRTLEQTVVATADELASAADLVKGKNSSRPVAVIRGSQAVHSEDGPGAQALVRASHTDLFALGTQQAKELGRKEAVQLRRTVRTWSDQPVHHELIGECVSAALTAPAPHHTTPWRFVHVVEPSTRKELLTRMADRWEHDLAADGHTPESVRKRVERGQLLERCPELVIPVLVLDAQHDYPDERRQTAERDMFVLSMGAAVQSFLVAAAAHGMGTAWVSSTLFCPDDVRPVLDMPAQWHPMGAIAVGYPLGELTPRPSRDIAEFLIQK</sequence>
<evidence type="ECO:0000313" key="12">
    <source>
        <dbReference type="EMBL" id="CAB4546194.1"/>
    </source>
</evidence>
<dbReference type="Gene3D" id="3.40.109.10">
    <property type="entry name" value="NADH Oxidase"/>
    <property type="match status" value="1"/>
</dbReference>
<keyword evidence="2" id="KW-0479">Metal-binding</keyword>
<feature type="domain" description="Nitroreductase" evidence="10">
    <location>
        <begin position="248"/>
        <end position="416"/>
    </location>
</feature>
<feature type="domain" description="Coenzyme F420:L-glutamate ligase-like" evidence="11">
    <location>
        <begin position="13"/>
        <end position="59"/>
    </location>
</feature>
<dbReference type="GO" id="GO:0016491">
    <property type="term" value="F:oxidoreductase activity"/>
    <property type="evidence" value="ECO:0007669"/>
    <property type="project" value="UniProtKB-KW"/>
</dbReference>
<dbReference type="EMBL" id="CAEZVF010000056">
    <property type="protein sequence ID" value="CAB4620079.1"/>
    <property type="molecule type" value="Genomic_DNA"/>
</dbReference>
<keyword evidence="7" id="KW-0342">GTP-binding</keyword>
<dbReference type="AlphaFoldDB" id="A0A6J6C556"/>
<gene>
    <name evidence="12" type="ORF">UFOPK1446_00720</name>
    <name evidence="13" type="ORF">UFOPK1939_00500</name>
</gene>
<keyword evidence="1" id="KW-0436">Ligase</keyword>
<dbReference type="NCBIfam" id="NF009810">
    <property type="entry name" value="PRK13294.1"/>
    <property type="match status" value="1"/>
</dbReference>
<evidence type="ECO:0000256" key="8">
    <source>
        <dbReference type="ARBA" id="ARBA00023211"/>
    </source>
</evidence>
<evidence type="ECO:0000313" key="13">
    <source>
        <dbReference type="EMBL" id="CAB4620079.1"/>
    </source>
</evidence>
<evidence type="ECO:0000256" key="1">
    <source>
        <dbReference type="ARBA" id="ARBA00022598"/>
    </source>
</evidence>
<evidence type="ECO:0000256" key="3">
    <source>
        <dbReference type="ARBA" id="ARBA00022741"/>
    </source>
</evidence>
<dbReference type="GO" id="GO:0052618">
    <property type="term" value="F:coenzyme F420-0:L-glutamate ligase activity"/>
    <property type="evidence" value="ECO:0007669"/>
    <property type="project" value="TreeGrafter"/>
</dbReference>
<dbReference type="GO" id="GO:0046872">
    <property type="term" value="F:metal ion binding"/>
    <property type="evidence" value="ECO:0007669"/>
    <property type="project" value="UniProtKB-KW"/>
</dbReference>
<dbReference type="SUPFAM" id="SSF55469">
    <property type="entry name" value="FMN-dependent nitroreductase-like"/>
    <property type="match status" value="1"/>
</dbReference>
<dbReference type="InterPro" id="IPR019943">
    <property type="entry name" value="F420_FbiB_C"/>
</dbReference>
<name>A0A6J6C556_9ZZZZ</name>
<feature type="domain" description="Coenzyme F420:L-glutamate ligase-like" evidence="11">
    <location>
        <begin position="69"/>
        <end position="205"/>
    </location>
</feature>
<evidence type="ECO:0000256" key="5">
    <source>
        <dbReference type="ARBA" id="ARBA00022958"/>
    </source>
</evidence>
<dbReference type="Pfam" id="PF01996">
    <property type="entry name" value="F420_ligase"/>
    <property type="match status" value="2"/>
</dbReference>
<evidence type="ECO:0000259" key="10">
    <source>
        <dbReference type="Pfam" id="PF00881"/>
    </source>
</evidence>
<evidence type="ECO:0000256" key="2">
    <source>
        <dbReference type="ARBA" id="ARBA00022723"/>
    </source>
</evidence>
<dbReference type="PANTHER" id="PTHR47917:SF1">
    <property type="entry name" value="COENZYME F420:L-GLUTAMATE LIGASE"/>
    <property type="match status" value="1"/>
</dbReference>
<dbReference type="Pfam" id="PF00881">
    <property type="entry name" value="Nitroreductase"/>
    <property type="match status" value="1"/>
</dbReference>
<dbReference type="InterPro" id="IPR000415">
    <property type="entry name" value="Nitroreductase-like"/>
</dbReference>
<keyword evidence="3" id="KW-0547">Nucleotide-binding</keyword>